<dbReference type="InterPro" id="IPR011032">
    <property type="entry name" value="GroES-like_sf"/>
</dbReference>
<dbReference type="GO" id="GO:0003939">
    <property type="term" value="F:L-iditol 2-dehydrogenase (NAD+) activity"/>
    <property type="evidence" value="ECO:0007669"/>
    <property type="project" value="TreeGrafter"/>
</dbReference>
<evidence type="ECO:0000256" key="8">
    <source>
        <dbReference type="ARBA" id="ARBA00038954"/>
    </source>
</evidence>
<keyword evidence="6" id="KW-0560">Oxidoreductase</keyword>
<feature type="domain" description="Enoyl reductase (ER)" evidence="13">
    <location>
        <begin position="71"/>
        <end position="401"/>
    </location>
</feature>
<comment type="catalytic activity">
    <reaction evidence="10">
        <text>L-arabinitol + NAD(+) = L-xylulose + NADH + H(+)</text>
        <dbReference type="Rhea" id="RHEA:16381"/>
        <dbReference type="ChEBI" id="CHEBI:15378"/>
        <dbReference type="ChEBI" id="CHEBI:17399"/>
        <dbReference type="ChEBI" id="CHEBI:18403"/>
        <dbReference type="ChEBI" id="CHEBI:57540"/>
        <dbReference type="ChEBI" id="CHEBI:57945"/>
        <dbReference type="EC" id="1.1.1.12"/>
    </reaction>
</comment>
<reference evidence="14" key="1">
    <citation type="submission" date="2021-06" db="EMBL/GenBank/DDBJ databases">
        <authorList>
            <consortium name="DOE Joint Genome Institute"/>
            <person name="Mondo S.J."/>
            <person name="Amses K.R."/>
            <person name="Simmons D.R."/>
            <person name="Longcore J.E."/>
            <person name="Seto K."/>
            <person name="Alves G.H."/>
            <person name="Bonds A.E."/>
            <person name="Quandt C.A."/>
            <person name="Davis W.J."/>
            <person name="Chang Y."/>
            <person name="Letcher P.M."/>
            <person name="Powell M.J."/>
            <person name="Kuo A."/>
            <person name="Labutti K."/>
            <person name="Pangilinan J."/>
            <person name="Andreopoulos W."/>
            <person name="Tritt A."/>
            <person name="Riley R."/>
            <person name="Hundley H."/>
            <person name="Johnson J."/>
            <person name="Lipzen A."/>
            <person name="Barry K."/>
            <person name="Berbee M.L."/>
            <person name="Buchler N.E."/>
            <person name="Grigoriev I.V."/>
            <person name="Spatafora J.W."/>
            <person name="Stajich J.E."/>
            <person name="James T.Y."/>
        </authorList>
    </citation>
    <scope>NUCLEOTIDE SEQUENCE</scope>
    <source>
        <strain evidence="14">AG</strain>
    </source>
</reference>
<evidence type="ECO:0000313" key="14">
    <source>
        <dbReference type="EMBL" id="KAI8575703.1"/>
    </source>
</evidence>
<dbReference type="GO" id="GO:0050019">
    <property type="term" value="F:L-arabinitol 4-dehydrogenase activity"/>
    <property type="evidence" value="ECO:0007669"/>
    <property type="project" value="UniProtKB-EC"/>
</dbReference>
<evidence type="ECO:0000256" key="7">
    <source>
        <dbReference type="ARBA" id="ARBA00023027"/>
    </source>
</evidence>
<evidence type="ECO:0000256" key="5">
    <source>
        <dbReference type="ARBA" id="ARBA00022833"/>
    </source>
</evidence>
<dbReference type="Pfam" id="PF00107">
    <property type="entry name" value="ADH_zinc_N"/>
    <property type="match status" value="1"/>
</dbReference>
<evidence type="ECO:0000256" key="11">
    <source>
        <dbReference type="RuleBase" id="RU361277"/>
    </source>
</evidence>
<evidence type="ECO:0000256" key="9">
    <source>
        <dbReference type="ARBA" id="ARBA00039783"/>
    </source>
</evidence>
<dbReference type="Proteomes" id="UP001206595">
    <property type="component" value="Unassembled WGS sequence"/>
</dbReference>
<dbReference type="EMBL" id="MU620972">
    <property type="protein sequence ID" value="KAI8575703.1"/>
    <property type="molecule type" value="Genomic_DNA"/>
</dbReference>
<evidence type="ECO:0000256" key="6">
    <source>
        <dbReference type="ARBA" id="ARBA00023002"/>
    </source>
</evidence>
<sequence>MSAPSAFTSAQLPTLSSLMPKAAKLSGEVSASPANGKTVPQESSQPECRTTHEYKIPDENTKNYSVLLNKKDDLQMVEIPVPKPAKGEVQVQVKATGICGSDVHTWKYGAIGIFEVTDPIILGHESMGIVTEVGEGVSTLKVGDRVAIEAGIPCSECEQCMSGHYNLCPDVVFKSTPPHHGVLANYITHPARWLYKLPDSVSDEEGALLEPLSVAIAACERVGVRFGKSLLICGSGPIGLIVLAVAKAIGVGPIIITDMQESRLEYARQMGADYVYKVDPTKKDVEAAKEIRSMLGSAPDYSLECTGVESSFRSAIMATRDGGCCCMVGVGKNDQLLPVNSFAMREVDIKGLFRYHHTYPTAVSLVASGKIDIKHLVTHRFDFKEALEAFEIASDYRTGAIKVQIFN</sequence>
<evidence type="ECO:0000256" key="1">
    <source>
        <dbReference type="ARBA" id="ARBA00001947"/>
    </source>
</evidence>
<keyword evidence="15" id="KW-1185">Reference proteome</keyword>
<name>A0AAD5HB08_UMBRA</name>
<proteinExistence type="inferred from homology"/>
<dbReference type="InterPro" id="IPR045306">
    <property type="entry name" value="SDH-like"/>
</dbReference>
<dbReference type="PANTHER" id="PTHR43161:SF12">
    <property type="entry name" value="L-ARABINITOL 4-DEHYDROGENASE"/>
    <property type="match status" value="1"/>
</dbReference>
<evidence type="ECO:0000313" key="15">
    <source>
        <dbReference type="Proteomes" id="UP001206595"/>
    </source>
</evidence>
<accession>A0AAD5HB08</accession>
<dbReference type="InterPro" id="IPR013154">
    <property type="entry name" value="ADH-like_N"/>
</dbReference>
<evidence type="ECO:0000259" key="13">
    <source>
        <dbReference type="SMART" id="SM00829"/>
    </source>
</evidence>
<feature type="region of interest" description="Disordered" evidence="12">
    <location>
        <begin position="23"/>
        <end position="52"/>
    </location>
</feature>
<dbReference type="SUPFAM" id="SSF50129">
    <property type="entry name" value="GroES-like"/>
    <property type="match status" value="1"/>
</dbReference>
<dbReference type="InterPro" id="IPR020843">
    <property type="entry name" value="ER"/>
</dbReference>
<reference evidence="14" key="2">
    <citation type="journal article" date="2022" name="Proc. Natl. Acad. Sci. U.S.A.">
        <title>Diploid-dominant life cycles characterize the early evolution of Fungi.</title>
        <authorList>
            <person name="Amses K.R."/>
            <person name="Simmons D.R."/>
            <person name="Longcore J.E."/>
            <person name="Mondo S.J."/>
            <person name="Seto K."/>
            <person name="Jeronimo G.H."/>
            <person name="Bonds A.E."/>
            <person name="Quandt C.A."/>
            <person name="Davis W.J."/>
            <person name="Chang Y."/>
            <person name="Federici B.A."/>
            <person name="Kuo A."/>
            <person name="LaButti K."/>
            <person name="Pangilinan J."/>
            <person name="Andreopoulos W."/>
            <person name="Tritt A."/>
            <person name="Riley R."/>
            <person name="Hundley H."/>
            <person name="Johnson J."/>
            <person name="Lipzen A."/>
            <person name="Barry K."/>
            <person name="Lang B.F."/>
            <person name="Cuomo C.A."/>
            <person name="Buchler N.E."/>
            <person name="Grigoriev I.V."/>
            <person name="Spatafora J.W."/>
            <person name="Stajich J.E."/>
            <person name="James T.Y."/>
        </authorList>
    </citation>
    <scope>NUCLEOTIDE SEQUENCE</scope>
    <source>
        <strain evidence="14">AG</strain>
    </source>
</reference>
<dbReference type="Gene3D" id="3.40.50.720">
    <property type="entry name" value="NAD(P)-binding Rossmann-like Domain"/>
    <property type="match status" value="1"/>
</dbReference>
<dbReference type="RefSeq" id="XP_051440707.1">
    <property type="nucleotide sequence ID" value="XM_051592154.1"/>
</dbReference>
<keyword evidence="7" id="KW-0520">NAD</keyword>
<dbReference type="InterPro" id="IPR036291">
    <property type="entry name" value="NAD(P)-bd_dom_sf"/>
</dbReference>
<evidence type="ECO:0000256" key="2">
    <source>
        <dbReference type="ARBA" id="ARBA00008072"/>
    </source>
</evidence>
<dbReference type="EC" id="1.1.1.12" evidence="8"/>
<keyword evidence="5 11" id="KW-0862">Zinc</keyword>
<dbReference type="CDD" id="cd05285">
    <property type="entry name" value="sorbitol_DH"/>
    <property type="match status" value="1"/>
</dbReference>
<feature type="compositionally biased region" description="Polar residues" evidence="12">
    <location>
        <begin position="32"/>
        <end position="48"/>
    </location>
</feature>
<dbReference type="Gene3D" id="3.90.180.10">
    <property type="entry name" value="Medium-chain alcohol dehydrogenases, catalytic domain"/>
    <property type="match status" value="1"/>
</dbReference>
<dbReference type="SUPFAM" id="SSF51735">
    <property type="entry name" value="NAD(P)-binding Rossmann-fold domains"/>
    <property type="match status" value="1"/>
</dbReference>
<protein>
    <recommendedName>
        <fullName evidence="9">L-arabinitol 4-dehydrogenase</fullName>
        <ecNumber evidence="8">1.1.1.12</ecNumber>
    </recommendedName>
</protein>
<evidence type="ECO:0000256" key="3">
    <source>
        <dbReference type="ARBA" id="ARBA00011881"/>
    </source>
</evidence>
<dbReference type="PROSITE" id="PS00059">
    <property type="entry name" value="ADH_ZINC"/>
    <property type="match status" value="1"/>
</dbReference>
<comment type="similarity">
    <text evidence="2 11">Belongs to the zinc-containing alcohol dehydrogenase family.</text>
</comment>
<comment type="cofactor">
    <cofactor evidence="1 11">
        <name>Zn(2+)</name>
        <dbReference type="ChEBI" id="CHEBI:29105"/>
    </cofactor>
</comment>
<evidence type="ECO:0000256" key="12">
    <source>
        <dbReference type="SAM" id="MobiDB-lite"/>
    </source>
</evidence>
<gene>
    <name evidence="14" type="ORF">K450DRAFT_260398</name>
</gene>
<keyword evidence="4 11" id="KW-0479">Metal-binding</keyword>
<dbReference type="FunFam" id="3.40.50.720:FF:000068">
    <property type="entry name" value="Sorbitol dehydrogenase"/>
    <property type="match status" value="1"/>
</dbReference>
<evidence type="ECO:0000256" key="4">
    <source>
        <dbReference type="ARBA" id="ARBA00022723"/>
    </source>
</evidence>
<evidence type="ECO:0000256" key="10">
    <source>
        <dbReference type="ARBA" id="ARBA00049317"/>
    </source>
</evidence>
<comment type="subunit">
    <text evidence="3">Homotetramer.</text>
</comment>
<dbReference type="Pfam" id="PF08240">
    <property type="entry name" value="ADH_N"/>
    <property type="match status" value="1"/>
</dbReference>
<organism evidence="14 15">
    <name type="scientific">Umbelopsis ramanniana AG</name>
    <dbReference type="NCBI Taxonomy" id="1314678"/>
    <lineage>
        <taxon>Eukaryota</taxon>
        <taxon>Fungi</taxon>
        <taxon>Fungi incertae sedis</taxon>
        <taxon>Mucoromycota</taxon>
        <taxon>Mucoromycotina</taxon>
        <taxon>Umbelopsidomycetes</taxon>
        <taxon>Umbelopsidales</taxon>
        <taxon>Umbelopsidaceae</taxon>
        <taxon>Umbelopsis</taxon>
    </lineage>
</organism>
<dbReference type="SMART" id="SM00829">
    <property type="entry name" value="PKS_ER"/>
    <property type="match status" value="1"/>
</dbReference>
<dbReference type="AlphaFoldDB" id="A0AAD5HB08"/>
<dbReference type="GO" id="GO:0006062">
    <property type="term" value="P:sorbitol catabolic process"/>
    <property type="evidence" value="ECO:0007669"/>
    <property type="project" value="TreeGrafter"/>
</dbReference>
<dbReference type="PANTHER" id="PTHR43161">
    <property type="entry name" value="SORBITOL DEHYDROGENASE"/>
    <property type="match status" value="1"/>
</dbReference>
<dbReference type="GeneID" id="75917497"/>
<comment type="caution">
    <text evidence="14">The sequence shown here is derived from an EMBL/GenBank/DDBJ whole genome shotgun (WGS) entry which is preliminary data.</text>
</comment>
<dbReference type="InterPro" id="IPR013149">
    <property type="entry name" value="ADH-like_C"/>
</dbReference>
<dbReference type="InterPro" id="IPR002328">
    <property type="entry name" value="ADH_Zn_CS"/>
</dbReference>
<dbReference type="GO" id="GO:0008270">
    <property type="term" value="F:zinc ion binding"/>
    <property type="evidence" value="ECO:0007669"/>
    <property type="project" value="InterPro"/>
</dbReference>